<dbReference type="Proteomes" id="UP000314223">
    <property type="component" value="Unassembled WGS sequence"/>
</dbReference>
<feature type="region of interest" description="Disordered" evidence="1">
    <location>
        <begin position="88"/>
        <end position="156"/>
    </location>
</feature>
<gene>
    <name evidence="2" type="ORF">FHQ09_06580</name>
</gene>
<accession>A0A5C4X3I3</accession>
<organism evidence="2 3">
    <name type="scientific">Brevibacterium sediminis</name>
    <dbReference type="NCBI Taxonomy" id="1857024"/>
    <lineage>
        <taxon>Bacteria</taxon>
        <taxon>Bacillati</taxon>
        <taxon>Actinomycetota</taxon>
        <taxon>Actinomycetes</taxon>
        <taxon>Micrococcales</taxon>
        <taxon>Brevibacteriaceae</taxon>
        <taxon>Brevibacterium</taxon>
    </lineage>
</organism>
<dbReference type="RefSeq" id="WP_139468039.1">
    <property type="nucleotide sequence ID" value="NZ_VDMQ01000003.1"/>
</dbReference>
<evidence type="ECO:0000256" key="1">
    <source>
        <dbReference type="SAM" id="MobiDB-lite"/>
    </source>
</evidence>
<protein>
    <submittedName>
        <fullName evidence="2">Uncharacterized protein</fullName>
    </submittedName>
</protein>
<proteinExistence type="predicted"/>
<evidence type="ECO:0000313" key="3">
    <source>
        <dbReference type="Proteomes" id="UP000314223"/>
    </source>
</evidence>
<name>A0A5C4X3I3_9MICO</name>
<dbReference type="EMBL" id="VDMQ01000003">
    <property type="protein sequence ID" value="TNM55900.1"/>
    <property type="molecule type" value="Genomic_DNA"/>
</dbReference>
<comment type="caution">
    <text evidence="2">The sequence shown here is derived from an EMBL/GenBank/DDBJ whole genome shotgun (WGS) entry which is preliminary data.</text>
</comment>
<sequence>MAWFKVDDQLAFNAKIVAAGNEAMGLWVRAGSWSAAQLTDGFVPNHMANAMANGMAKECGADALVMAGLWDEVDGGYQFHDWSEFQPSAEAEKEKRRKRSIAGQKGAAARWGGKAHGNSHSKSHSKPMANECEVDAPTRPDPTRPINTSSSGFADAHSDAEIVEEVREDVEGLLSLLDAEIESNGNRPPKRNKSNRDAMRLLLDRDKATPEQVAYVIRWCQADQFWKANILSASKLRDKFGQLVAKIKADSEPRASQAPNKSEQRIDGHLDIVARMAERDNELQGELI</sequence>
<dbReference type="AlphaFoldDB" id="A0A5C4X3I3"/>
<reference evidence="2 3" key="1">
    <citation type="submission" date="2019-06" db="EMBL/GenBank/DDBJ databases">
        <authorList>
            <person name="Mardanova A.M."/>
            <person name="Pudova D.S."/>
            <person name="Shagimardanova E.I."/>
            <person name="Gogoleva N.E."/>
            <person name="Lutfullin M.T."/>
            <person name="Hadieva G.F."/>
            <person name="Sharipova M.R."/>
        </authorList>
    </citation>
    <scope>NUCLEOTIDE SEQUENCE [LARGE SCALE GENOMIC DNA]</scope>
    <source>
        <strain evidence="2 3">MG-1</strain>
    </source>
</reference>
<evidence type="ECO:0000313" key="2">
    <source>
        <dbReference type="EMBL" id="TNM55900.1"/>
    </source>
</evidence>